<name>A0A9P7K4D6_9AGAR</name>
<dbReference type="Pfam" id="PF17667">
    <property type="entry name" value="Pkinase_fungal"/>
    <property type="match status" value="1"/>
</dbReference>
<feature type="non-terminal residue" evidence="2">
    <location>
        <position position="387"/>
    </location>
</feature>
<proteinExistence type="predicted"/>
<protein>
    <recommendedName>
        <fullName evidence="1">Fungal-type protein kinase domain-containing protein</fullName>
    </recommendedName>
</protein>
<dbReference type="OrthoDB" id="312874at2759"/>
<evidence type="ECO:0000313" key="3">
    <source>
        <dbReference type="Proteomes" id="UP000717328"/>
    </source>
</evidence>
<accession>A0A9P7K4D6</accession>
<gene>
    <name evidence="2" type="ORF">H0H81_009394</name>
</gene>
<dbReference type="InterPro" id="IPR040976">
    <property type="entry name" value="Pkinase_fungal"/>
</dbReference>
<evidence type="ECO:0000313" key="2">
    <source>
        <dbReference type="EMBL" id="KAG5636014.1"/>
    </source>
</evidence>
<reference evidence="2" key="1">
    <citation type="submission" date="2021-02" db="EMBL/GenBank/DDBJ databases">
        <authorList>
            <person name="Nieuwenhuis M."/>
            <person name="Van De Peppel L.J.J."/>
        </authorList>
    </citation>
    <scope>NUCLEOTIDE SEQUENCE</scope>
    <source>
        <strain evidence="2">D49</strain>
    </source>
</reference>
<evidence type="ECO:0000259" key="1">
    <source>
        <dbReference type="Pfam" id="PF17667"/>
    </source>
</evidence>
<organism evidence="2 3">
    <name type="scientific">Sphagnurus paluster</name>
    <dbReference type="NCBI Taxonomy" id="117069"/>
    <lineage>
        <taxon>Eukaryota</taxon>
        <taxon>Fungi</taxon>
        <taxon>Dikarya</taxon>
        <taxon>Basidiomycota</taxon>
        <taxon>Agaricomycotina</taxon>
        <taxon>Agaricomycetes</taxon>
        <taxon>Agaricomycetidae</taxon>
        <taxon>Agaricales</taxon>
        <taxon>Tricholomatineae</taxon>
        <taxon>Lyophyllaceae</taxon>
        <taxon>Sphagnurus</taxon>
    </lineage>
</organism>
<dbReference type="EMBL" id="JABCKI010005988">
    <property type="protein sequence ID" value="KAG5636014.1"/>
    <property type="molecule type" value="Genomic_DNA"/>
</dbReference>
<feature type="domain" description="Fungal-type protein kinase" evidence="1">
    <location>
        <begin position="205"/>
        <end position="381"/>
    </location>
</feature>
<sequence>MLNPTSGLEDTPLRSATSTSFMRTRSYARQGYDATEETLPFLRYAATNDFLGKIFHHVTASSADAVLKKLIDSGHYCPIKKIWAEFPTNETKFVEKDLYLPFVAAANAIASHFKGRWDRKALWLDRHSRAPRSDDKESAPVCPDCSLVSTSEADAWEFDELDRDIRELKLKLGSEVKTSEKKKIKDKLSGKECRRRKLAEKLVLAWRHHHVAVEFKLKMTLSKNEERYPAIVKQCLTYMRRTLSEQPDRRFIFGLAIHYDQMSILLSDRSGTLLTVTSINISTEPLKFIRVIGSLSLMSPEELGWDTGMRLYVPIDNGEQMPSYEVAHDPKHDRYTRAWVIDVMIDEKLKQYVSVRVLSMLRAAEMVGRATVVYEVVKYEERFHPKK</sequence>
<dbReference type="Proteomes" id="UP000717328">
    <property type="component" value="Unassembled WGS sequence"/>
</dbReference>
<keyword evidence="3" id="KW-1185">Reference proteome</keyword>
<comment type="caution">
    <text evidence="2">The sequence shown here is derived from an EMBL/GenBank/DDBJ whole genome shotgun (WGS) entry which is preliminary data.</text>
</comment>
<dbReference type="AlphaFoldDB" id="A0A9P7K4D6"/>
<reference evidence="2" key="2">
    <citation type="submission" date="2021-10" db="EMBL/GenBank/DDBJ databases">
        <title>Phylogenomics reveals ancestral predisposition of the termite-cultivated fungus Termitomyces towards a domesticated lifestyle.</title>
        <authorList>
            <person name="Auxier B."/>
            <person name="Grum-Grzhimaylo A."/>
            <person name="Cardenas M.E."/>
            <person name="Lodge J.D."/>
            <person name="Laessoe T."/>
            <person name="Pedersen O."/>
            <person name="Smith M.E."/>
            <person name="Kuyper T.W."/>
            <person name="Franco-Molano E.A."/>
            <person name="Baroni T.J."/>
            <person name="Aanen D.K."/>
        </authorList>
    </citation>
    <scope>NUCLEOTIDE SEQUENCE</scope>
    <source>
        <strain evidence="2">D49</strain>
    </source>
</reference>